<dbReference type="PANTHER" id="PTHR34581">
    <property type="entry name" value="PTS SYSTEM N,N'-DIACETYLCHITOBIOSE-SPECIFIC EIIB COMPONENT"/>
    <property type="match status" value="1"/>
</dbReference>
<protein>
    <submittedName>
        <fullName evidence="9">PTS lactose transporter subunit IIB</fullName>
    </submittedName>
    <submittedName>
        <fullName evidence="10">PTS sugar transporter subunit IIB</fullName>
    </submittedName>
</protein>
<dbReference type="InterPro" id="IPR051819">
    <property type="entry name" value="PTS_sugar-specific_EIIB"/>
</dbReference>
<dbReference type="SUPFAM" id="SSF52794">
    <property type="entry name" value="PTS system IIB component-like"/>
    <property type="match status" value="1"/>
</dbReference>
<dbReference type="Proteomes" id="UP000030008">
    <property type="component" value="Unassembled WGS sequence"/>
</dbReference>
<reference evidence="9 12" key="1">
    <citation type="submission" date="2014-08" db="EMBL/GenBank/DDBJ databases">
        <title>Clostridium innocuum, an unnegligible vancomycin-resistant pathogen causing extra-intestinal infections.</title>
        <authorList>
            <person name="Feng Y."/>
            <person name="Chiu C.-H."/>
        </authorList>
    </citation>
    <scope>NUCLEOTIDE SEQUENCE [LARGE SCALE GENOMIC DNA]</scope>
    <source>
        <strain evidence="9 12">AN88</strain>
    </source>
</reference>
<keyword evidence="5" id="KW-0598">Phosphotransferase system</keyword>
<gene>
    <name evidence="9" type="ORF">CIAN88_12525</name>
    <name evidence="11" type="ORF">GT664_11990</name>
    <name evidence="10" type="ORF">MKC95_17825</name>
</gene>
<keyword evidence="1" id="KW-0813">Transport</keyword>
<evidence type="ECO:0000256" key="3">
    <source>
        <dbReference type="ARBA" id="ARBA00022597"/>
    </source>
</evidence>
<dbReference type="Proteomes" id="UP001203972">
    <property type="component" value="Unassembled WGS sequence"/>
</dbReference>
<name>A0A099I553_CLOIN</name>
<dbReference type="PROSITE" id="PS51100">
    <property type="entry name" value="PTS_EIIB_TYPE_3"/>
    <property type="match status" value="1"/>
</dbReference>
<dbReference type="PANTHER" id="PTHR34581:SF2">
    <property type="entry name" value="PTS SYSTEM N,N'-DIACETYLCHITOBIOSE-SPECIFIC EIIB COMPONENT"/>
    <property type="match status" value="1"/>
</dbReference>
<sequence>MAQLHIYLCCGGGLSSGFLAQKARAAAKKSKVNATIEAKSESEVTQYLSKMDILCIGPHYEFRLKAFEDMAAPYNIPVIVIPEEIYSMLDGKALLQLAVDTLEKYKV</sequence>
<dbReference type="Pfam" id="PF02302">
    <property type="entry name" value="PTS_IIB"/>
    <property type="match status" value="1"/>
</dbReference>
<proteinExistence type="predicted"/>
<dbReference type="InterPro" id="IPR003501">
    <property type="entry name" value="PTS_EIIB_2/3"/>
</dbReference>
<dbReference type="AlphaFoldDB" id="A0A099I553"/>
<keyword evidence="6" id="KW-0418">Kinase</keyword>
<dbReference type="EMBL" id="JAKTMA010000036">
    <property type="protein sequence ID" value="MCR0234630.1"/>
    <property type="molecule type" value="Genomic_DNA"/>
</dbReference>
<feature type="domain" description="PTS EIIB type-3" evidence="8">
    <location>
        <begin position="3"/>
        <end position="107"/>
    </location>
</feature>
<evidence type="ECO:0000313" key="10">
    <source>
        <dbReference type="EMBL" id="MCR0234630.1"/>
    </source>
</evidence>
<dbReference type="EMBL" id="JQIF01000052">
    <property type="protein sequence ID" value="KGJ52815.1"/>
    <property type="molecule type" value="Genomic_DNA"/>
</dbReference>
<evidence type="ECO:0000259" key="8">
    <source>
        <dbReference type="PROSITE" id="PS51100"/>
    </source>
</evidence>
<evidence type="ECO:0000256" key="2">
    <source>
        <dbReference type="ARBA" id="ARBA00022553"/>
    </source>
</evidence>
<dbReference type="RefSeq" id="WP_008819614.1">
    <property type="nucleotide sequence ID" value="NZ_AP025565.1"/>
</dbReference>
<reference evidence="10" key="3">
    <citation type="journal article" date="2022" name="Clin. Infect. Dis.">
        <title>Association between Clostridium innocuum and antibiotic-associated diarrhea in adults and children: A cross-sectional study and comparative genomics analysis.</title>
        <authorList>
            <person name="Cherny K.E."/>
            <person name="Muscat E.B."/>
            <person name="Balaji A."/>
            <person name="Mukherjee J."/>
            <person name="Ozer E.A."/>
            <person name="Angarone M.P."/>
            <person name="Hauser A.R."/>
            <person name="Sichel J.S."/>
            <person name="Amponsah E."/>
            <person name="Kociolek L.K."/>
        </authorList>
    </citation>
    <scope>NUCLEOTIDE SEQUENCE</scope>
    <source>
        <strain evidence="10">NU1-AC-029v</strain>
    </source>
</reference>
<feature type="modified residue" description="Phosphocysteine; by EIIA" evidence="7">
    <location>
        <position position="10"/>
    </location>
</feature>
<evidence type="ECO:0000313" key="11">
    <source>
        <dbReference type="EMBL" id="MZH56451.1"/>
    </source>
</evidence>
<reference evidence="11" key="2">
    <citation type="journal article" date="2019" name="Nat. Med.">
        <title>A library of human gut bacterial isolates paired with longitudinal multiomics data enables mechanistic microbiome research.</title>
        <authorList>
            <person name="Poyet M."/>
            <person name="Groussin M."/>
            <person name="Gibbons S.M."/>
            <person name="Avila-Pacheco J."/>
            <person name="Jiang X."/>
            <person name="Kearney S.M."/>
            <person name="Perrotta A.R."/>
            <person name="Berdy B."/>
            <person name="Zhao S."/>
            <person name="Lieberman T.D."/>
            <person name="Swanson P.K."/>
            <person name="Smith M."/>
            <person name="Roesemann S."/>
            <person name="Alexander J.E."/>
            <person name="Rich S.A."/>
            <person name="Livny J."/>
            <person name="Vlamakis H."/>
            <person name="Clish C."/>
            <person name="Bullock K."/>
            <person name="Deik A."/>
            <person name="Scott J."/>
            <person name="Pierce K.A."/>
            <person name="Xavier R.J."/>
            <person name="Alm E.J."/>
        </authorList>
    </citation>
    <scope>NUCLEOTIDE SEQUENCE</scope>
    <source>
        <strain evidence="11">BIOML-A12</strain>
    </source>
</reference>
<accession>A0A099I553</accession>
<evidence type="ECO:0000256" key="6">
    <source>
        <dbReference type="ARBA" id="ARBA00022777"/>
    </source>
</evidence>
<dbReference type="GO" id="GO:0009401">
    <property type="term" value="P:phosphoenolpyruvate-dependent sugar phosphotransferase system"/>
    <property type="evidence" value="ECO:0007669"/>
    <property type="project" value="UniProtKB-KW"/>
</dbReference>
<comment type="caution">
    <text evidence="9">The sequence shown here is derived from an EMBL/GenBank/DDBJ whole genome shotgun (WGS) entry which is preliminary data.</text>
</comment>
<evidence type="ECO:0000313" key="9">
    <source>
        <dbReference type="EMBL" id="KGJ52815.1"/>
    </source>
</evidence>
<keyword evidence="2" id="KW-0597">Phosphoprotein</keyword>
<dbReference type="GO" id="GO:0016301">
    <property type="term" value="F:kinase activity"/>
    <property type="evidence" value="ECO:0007669"/>
    <property type="project" value="UniProtKB-KW"/>
</dbReference>
<organism evidence="9 12">
    <name type="scientific">Clostridium innocuum</name>
    <dbReference type="NCBI Taxonomy" id="1522"/>
    <lineage>
        <taxon>Bacteria</taxon>
        <taxon>Bacillati</taxon>
        <taxon>Bacillota</taxon>
        <taxon>Clostridia</taxon>
        <taxon>Eubacteriales</taxon>
        <taxon>Clostridiaceae</taxon>
        <taxon>Clostridium</taxon>
    </lineage>
</organism>
<dbReference type="Gene3D" id="3.40.50.2300">
    <property type="match status" value="1"/>
</dbReference>
<dbReference type="InterPro" id="IPR013012">
    <property type="entry name" value="PTS_EIIB_3"/>
</dbReference>
<dbReference type="Proteomes" id="UP000604383">
    <property type="component" value="Unassembled WGS sequence"/>
</dbReference>
<dbReference type="GO" id="GO:0008982">
    <property type="term" value="F:protein-N(PI)-phosphohistidine-sugar phosphotransferase activity"/>
    <property type="evidence" value="ECO:0007669"/>
    <property type="project" value="InterPro"/>
</dbReference>
<dbReference type="InterPro" id="IPR036095">
    <property type="entry name" value="PTS_EIIB-like_sf"/>
</dbReference>
<evidence type="ECO:0000256" key="5">
    <source>
        <dbReference type="ARBA" id="ARBA00022683"/>
    </source>
</evidence>
<evidence type="ECO:0000313" key="12">
    <source>
        <dbReference type="Proteomes" id="UP000030008"/>
    </source>
</evidence>
<evidence type="ECO:0000256" key="1">
    <source>
        <dbReference type="ARBA" id="ARBA00022448"/>
    </source>
</evidence>
<keyword evidence="4" id="KW-0808">Transferase</keyword>
<dbReference type="EMBL" id="WWTN01000019">
    <property type="protein sequence ID" value="MZH56451.1"/>
    <property type="molecule type" value="Genomic_DNA"/>
</dbReference>
<evidence type="ECO:0000256" key="7">
    <source>
        <dbReference type="PROSITE-ProRule" id="PRU00423"/>
    </source>
</evidence>
<keyword evidence="3 10" id="KW-0762">Sugar transport</keyword>
<evidence type="ECO:0000256" key="4">
    <source>
        <dbReference type="ARBA" id="ARBA00022679"/>
    </source>
</evidence>